<dbReference type="GO" id="GO:0006749">
    <property type="term" value="P:glutathione metabolic process"/>
    <property type="evidence" value="ECO:0007669"/>
    <property type="project" value="InterPro"/>
</dbReference>
<dbReference type="Gene3D" id="3.40.250.10">
    <property type="entry name" value="Rhodanese-like domain"/>
    <property type="match status" value="2"/>
</dbReference>
<dbReference type="InterPro" id="IPR044528">
    <property type="entry name" value="POD-like_MBL-fold"/>
</dbReference>
<feature type="domain" description="Rhodanese" evidence="2">
    <location>
        <begin position="268"/>
        <end position="294"/>
    </location>
</feature>
<dbReference type="EMBL" id="BLLB01000002">
    <property type="protein sequence ID" value="GFH00274.1"/>
    <property type="molecule type" value="Genomic_DNA"/>
</dbReference>
<reference evidence="3 4" key="1">
    <citation type="journal article" date="2019" name="Emerg. Microbes Infect.">
        <title>Comprehensive subspecies identification of 175 nontuberculous mycobacteria species based on 7547 genomic profiles.</title>
        <authorList>
            <person name="Matsumoto Y."/>
            <person name="Kinjo T."/>
            <person name="Motooka D."/>
            <person name="Nabeya D."/>
            <person name="Jung N."/>
            <person name="Uechi K."/>
            <person name="Horii T."/>
            <person name="Iida T."/>
            <person name="Fujita J."/>
            <person name="Nakamura S."/>
        </authorList>
    </citation>
    <scope>NUCLEOTIDE SEQUENCE [LARGE SCALE GENOMIC DNA]</scope>
    <source>
        <strain evidence="3 4">JCM 30996</strain>
    </source>
</reference>
<dbReference type="SMART" id="SM00450">
    <property type="entry name" value="RHOD"/>
    <property type="match status" value="2"/>
</dbReference>
<accession>A0A7I9ZH66</accession>
<dbReference type="InterPro" id="IPR001763">
    <property type="entry name" value="Rhodanese-like_dom"/>
</dbReference>
<dbReference type="Proteomes" id="UP000465304">
    <property type="component" value="Unassembled WGS sequence"/>
</dbReference>
<dbReference type="GO" id="GO:0016787">
    <property type="term" value="F:hydrolase activity"/>
    <property type="evidence" value="ECO:0007669"/>
    <property type="project" value="UniProtKB-KW"/>
</dbReference>
<evidence type="ECO:0000259" key="2">
    <source>
        <dbReference type="PROSITE" id="PS50206"/>
    </source>
</evidence>
<sequence>MKFIQYYLDCLSHASYLIADETTGRAVVVDPQRDVAEYLADAKKFGYTIELVIETHFHADFLSGHLELAKATGAKIVYSSVAETEFESMGVADGERYSLGEVTLEFRHTPGHTPESLSIVVYEHPSDEVPYGVLTGDALFIGDVGRPDLLASIGFTREELADKLYDSLHNKLMTLPDATRVYPAHGAGSACGKNLSTDLWSTMGEQKETNYALRAPDKATFMDLVTEGQPPAPGYFVYDAILNRKDRELLDETKMPTPMTYEQVRKAIEEGAVLVDGRTPEEFAQGHLRDAVNIGLEGRYAEFAGSVLPSDVDVVLFTEPGQELEGKNRLARIGFDRVIGYLDRPFEVMFTHQDDVQIASRLTARAFDERAAELNDLQVVDVRNPGEVAAGTIPNAIAIPVGQLPSRLNELDPAKPTVVYCAGGYRSSVAASLLRQNGFVDVSDILGGYGAWDDSHQNA</sequence>
<dbReference type="Pfam" id="PF00753">
    <property type="entry name" value="Lactamase_B"/>
    <property type="match status" value="1"/>
</dbReference>
<dbReference type="PANTHER" id="PTHR43084:SF1">
    <property type="entry name" value="PERSULFIDE DIOXYGENASE ETHE1, MITOCHONDRIAL"/>
    <property type="match status" value="1"/>
</dbReference>
<dbReference type="RefSeq" id="WP_163887252.1">
    <property type="nucleotide sequence ID" value="NZ_BLLB01000002.1"/>
</dbReference>
<dbReference type="SUPFAM" id="SSF56281">
    <property type="entry name" value="Metallo-hydrolase/oxidoreductase"/>
    <property type="match status" value="1"/>
</dbReference>
<dbReference type="PANTHER" id="PTHR43084">
    <property type="entry name" value="PERSULFIDE DIOXYGENASE ETHE1"/>
    <property type="match status" value="1"/>
</dbReference>
<dbReference type="GO" id="GO:0050313">
    <property type="term" value="F:sulfur dioxygenase activity"/>
    <property type="evidence" value="ECO:0007669"/>
    <property type="project" value="InterPro"/>
</dbReference>
<dbReference type="SMART" id="SM00849">
    <property type="entry name" value="Lactamase_B"/>
    <property type="match status" value="1"/>
</dbReference>
<dbReference type="Gene3D" id="3.60.15.10">
    <property type="entry name" value="Ribonuclease Z/Hydroxyacylglutathione hydrolase-like"/>
    <property type="match status" value="1"/>
</dbReference>
<comment type="caution">
    <text evidence="3">The sequence shown here is derived from an EMBL/GenBank/DDBJ whole genome shotgun (WGS) entry which is preliminary data.</text>
</comment>
<dbReference type="CDD" id="cd00158">
    <property type="entry name" value="RHOD"/>
    <property type="match status" value="1"/>
</dbReference>
<dbReference type="InterPro" id="IPR036866">
    <property type="entry name" value="RibonucZ/Hydroxyglut_hydro"/>
</dbReference>
<evidence type="ECO:0000256" key="1">
    <source>
        <dbReference type="ARBA" id="ARBA00022723"/>
    </source>
</evidence>
<keyword evidence="1" id="KW-0479">Metal-binding</keyword>
<dbReference type="Pfam" id="PF00581">
    <property type="entry name" value="Rhodanese"/>
    <property type="match status" value="2"/>
</dbReference>
<dbReference type="GO" id="GO:0046872">
    <property type="term" value="F:metal ion binding"/>
    <property type="evidence" value="ECO:0007669"/>
    <property type="project" value="UniProtKB-KW"/>
</dbReference>
<feature type="domain" description="Rhodanese" evidence="2">
    <location>
        <begin position="373"/>
        <end position="458"/>
    </location>
</feature>
<dbReference type="PROSITE" id="PS50206">
    <property type="entry name" value="RHODANESE_3"/>
    <property type="match status" value="2"/>
</dbReference>
<dbReference type="SUPFAM" id="SSF52821">
    <property type="entry name" value="Rhodanese/Cell cycle control phosphatase"/>
    <property type="match status" value="2"/>
</dbReference>
<dbReference type="InterPro" id="IPR036873">
    <property type="entry name" value="Rhodanese-like_dom_sf"/>
</dbReference>
<organism evidence="3 4">
    <name type="scientific">Mycolicibacterium hippocampi</name>
    <dbReference type="NCBI Taxonomy" id="659824"/>
    <lineage>
        <taxon>Bacteria</taxon>
        <taxon>Bacillati</taxon>
        <taxon>Actinomycetota</taxon>
        <taxon>Actinomycetes</taxon>
        <taxon>Mycobacteriales</taxon>
        <taxon>Mycobacteriaceae</taxon>
        <taxon>Mycolicibacterium</taxon>
    </lineage>
</organism>
<protein>
    <submittedName>
        <fullName evidence="3">MBL fold hydrolase</fullName>
    </submittedName>
</protein>
<evidence type="ECO:0000313" key="3">
    <source>
        <dbReference type="EMBL" id="GFH00274.1"/>
    </source>
</evidence>
<name>A0A7I9ZH66_9MYCO</name>
<evidence type="ECO:0000313" key="4">
    <source>
        <dbReference type="Proteomes" id="UP000465304"/>
    </source>
</evidence>
<dbReference type="InterPro" id="IPR001279">
    <property type="entry name" value="Metallo-B-lactamas"/>
</dbReference>
<dbReference type="FunFam" id="3.60.15.10:FF:000030">
    <property type="entry name" value="Metallo-beta-lactamase family protein"/>
    <property type="match status" value="1"/>
</dbReference>
<keyword evidence="4" id="KW-1185">Reference proteome</keyword>
<proteinExistence type="predicted"/>
<keyword evidence="3" id="KW-0378">Hydrolase</keyword>
<dbReference type="InterPro" id="IPR051682">
    <property type="entry name" value="Mito_Persulfide_Diox"/>
</dbReference>
<dbReference type="AlphaFoldDB" id="A0A7I9ZH66"/>
<gene>
    <name evidence="3" type="ORF">MHIP_07570</name>
</gene>
<dbReference type="GO" id="GO:0070813">
    <property type="term" value="P:hydrogen sulfide metabolic process"/>
    <property type="evidence" value="ECO:0007669"/>
    <property type="project" value="TreeGrafter"/>
</dbReference>
<dbReference type="CDD" id="cd07724">
    <property type="entry name" value="POD-like_MBL-fold"/>
    <property type="match status" value="1"/>
</dbReference>